<name>A0A7S3P4I7_9STRA</name>
<dbReference type="AlphaFoldDB" id="A0A7S3P4I7"/>
<organism evidence="1">
    <name type="scientific">Amphora coffeiformis</name>
    <dbReference type="NCBI Taxonomy" id="265554"/>
    <lineage>
        <taxon>Eukaryota</taxon>
        <taxon>Sar</taxon>
        <taxon>Stramenopiles</taxon>
        <taxon>Ochrophyta</taxon>
        <taxon>Bacillariophyta</taxon>
        <taxon>Bacillariophyceae</taxon>
        <taxon>Bacillariophycidae</taxon>
        <taxon>Thalassiophysales</taxon>
        <taxon>Catenulaceae</taxon>
        <taxon>Amphora</taxon>
    </lineage>
</organism>
<sequence length="254" mass="29407">MTSMEKVSLQGNRGRIVYLDTYRRPEYGAEFQYVIENSDIVVFDHGLHWMMENREEFREEMVDYLREFKNLSSPTKLLIWRGTTSQHFDQPGGYYDASRGSPQNKFACVPMRGDFQNFEAPISPIDYREALMRNASIEAGVEFVDALAPGFLQRPKSRTKREVIHVNYREYGIPFHDLHVHGKDCTHYCNNRLVWPTVWRGIKLAMDRAFATTNGDDDGDDDAGKANHYNMDWSQAPRGIGFEDGAFQRTSQID</sequence>
<dbReference type="EMBL" id="HBIM01005058">
    <property type="protein sequence ID" value="CAE0406444.1"/>
    <property type="molecule type" value="Transcribed_RNA"/>
</dbReference>
<proteinExistence type="predicted"/>
<accession>A0A7S3P4I7</accession>
<gene>
    <name evidence="1" type="ORF">ACOF00016_LOCUS4318</name>
</gene>
<evidence type="ECO:0000313" key="1">
    <source>
        <dbReference type="EMBL" id="CAE0406444.1"/>
    </source>
</evidence>
<reference evidence="1" key="1">
    <citation type="submission" date="2021-01" db="EMBL/GenBank/DDBJ databases">
        <authorList>
            <person name="Corre E."/>
            <person name="Pelletier E."/>
            <person name="Niang G."/>
            <person name="Scheremetjew M."/>
            <person name="Finn R."/>
            <person name="Kale V."/>
            <person name="Holt S."/>
            <person name="Cochrane G."/>
            <person name="Meng A."/>
            <person name="Brown T."/>
            <person name="Cohen L."/>
        </authorList>
    </citation>
    <scope>NUCLEOTIDE SEQUENCE</scope>
    <source>
        <strain evidence="1">CCMP127</strain>
    </source>
</reference>
<protein>
    <submittedName>
        <fullName evidence="1">Uncharacterized protein</fullName>
    </submittedName>
</protein>